<feature type="compositionally biased region" description="Polar residues" evidence="1">
    <location>
        <begin position="32"/>
        <end position="41"/>
    </location>
</feature>
<dbReference type="EMBL" id="LS483396">
    <property type="protein sequence ID" value="SQG49310.1"/>
    <property type="molecule type" value="Genomic_DNA"/>
</dbReference>
<reference evidence="2 3" key="1">
    <citation type="submission" date="2018-06" db="EMBL/GenBank/DDBJ databases">
        <authorList>
            <consortium name="Pathogen Informatics"/>
            <person name="Doyle S."/>
        </authorList>
    </citation>
    <scope>NUCLEOTIDE SEQUENCE [LARGE SCALE GENOMIC DNA]</scope>
    <source>
        <strain evidence="2 3">NCTC2665</strain>
    </source>
</reference>
<proteinExistence type="predicted"/>
<sequence>MEEVRPAEVLPVDGAVASAEGGGGVAVDLDESSLTGESCPSCTAPARP</sequence>
<evidence type="ECO:0000256" key="1">
    <source>
        <dbReference type="SAM" id="MobiDB-lite"/>
    </source>
</evidence>
<evidence type="ECO:0000313" key="2">
    <source>
        <dbReference type="EMBL" id="SQG49310.1"/>
    </source>
</evidence>
<name>A0A7Z7PAK3_MICLC</name>
<dbReference type="Proteomes" id="UP000248985">
    <property type="component" value="Chromosome 1"/>
</dbReference>
<dbReference type="SUPFAM" id="SSF81653">
    <property type="entry name" value="Calcium ATPase, transduction domain A"/>
    <property type="match status" value="1"/>
</dbReference>
<feature type="region of interest" description="Disordered" evidence="1">
    <location>
        <begin position="15"/>
        <end position="48"/>
    </location>
</feature>
<evidence type="ECO:0000313" key="3">
    <source>
        <dbReference type="Proteomes" id="UP000248985"/>
    </source>
</evidence>
<protein>
    <submittedName>
        <fullName evidence="2">Uncharacterized protein</fullName>
    </submittedName>
</protein>
<organism evidence="2 3">
    <name type="scientific">Micrococcus luteus (strain ATCC 4698 / DSM 20030 / JCM 1464 / CCM 169 / CCUG 5858 / IAM 1056 / NBRC 3333 / NCIMB 9278 / NCTC 2665 / VKM Ac-2230)</name>
    <name type="common">Micrococcus lysodeikticus</name>
    <dbReference type="NCBI Taxonomy" id="465515"/>
    <lineage>
        <taxon>Bacteria</taxon>
        <taxon>Bacillati</taxon>
        <taxon>Actinomycetota</taxon>
        <taxon>Actinomycetes</taxon>
        <taxon>Micrococcales</taxon>
        <taxon>Micrococcaceae</taxon>
        <taxon>Micrococcus</taxon>
    </lineage>
</organism>
<gene>
    <name evidence="2" type="ORF">NCTC2665_01846</name>
</gene>
<dbReference type="InterPro" id="IPR008250">
    <property type="entry name" value="ATPase_P-typ_transduc_dom_A_sf"/>
</dbReference>
<dbReference type="Gene3D" id="2.70.150.10">
    <property type="entry name" value="Calcium-transporting ATPase, cytoplasmic transduction domain A"/>
    <property type="match status" value="1"/>
</dbReference>
<dbReference type="AlphaFoldDB" id="A0A7Z7PAK3"/>
<accession>A0A7Z7PAK3</accession>